<dbReference type="Proteomes" id="UP001055439">
    <property type="component" value="Chromosome 5"/>
</dbReference>
<proteinExistence type="predicted"/>
<protein>
    <submittedName>
        <fullName evidence="1">Uncharacterized protein</fullName>
    </submittedName>
</protein>
<dbReference type="OrthoDB" id="10605847at2759"/>
<dbReference type="EMBL" id="CP097507">
    <property type="protein sequence ID" value="URE03404.1"/>
    <property type="molecule type" value="Genomic_DNA"/>
</dbReference>
<accession>A0A9E7FW33</accession>
<dbReference type="AlphaFoldDB" id="A0A9E7FW33"/>
<name>A0A9E7FW33_9LILI</name>
<evidence type="ECO:0000313" key="2">
    <source>
        <dbReference type="Proteomes" id="UP001055439"/>
    </source>
</evidence>
<sequence length="137" mass="15511">MEIVEPALMPYFVDYGDLVVVGCRDEHSSVHVHQVLHAIAVYWFTMCQITDEMRIIVKTGPSFVDTALGRIIQGTEVVAEDDCVGQVLFVTKIQRQRAEWTSQLRILLEAPDQGSYLVILADARPLFSGIRVLIWHN</sequence>
<evidence type="ECO:0000313" key="1">
    <source>
        <dbReference type="EMBL" id="URE03404.1"/>
    </source>
</evidence>
<keyword evidence="2" id="KW-1185">Reference proteome</keyword>
<reference evidence="1" key="1">
    <citation type="submission" date="2022-05" db="EMBL/GenBank/DDBJ databases">
        <title>The Musa troglodytarum L. genome provides insights into the mechanism of non-climacteric behaviour and enrichment of carotenoids.</title>
        <authorList>
            <person name="Wang J."/>
        </authorList>
    </citation>
    <scope>NUCLEOTIDE SEQUENCE</scope>
    <source>
        <tissue evidence="1">Leaf</tissue>
    </source>
</reference>
<organism evidence="1 2">
    <name type="scientific">Musa troglodytarum</name>
    <name type="common">fe'i banana</name>
    <dbReference type="NCBI Taxonomy" id="320322"/>
    <lineage>
        <taxon>Eukaryota</taxon>
        <taxon>Viridiplantae</taxon>
        <taxon>Streptophyta</taxon>
        <taxon>Embryophyta</taxon>
        <taxon>Tracheophyta</taxon>
        <taxon>Spermatophyta</taxon>
        <taxon>Magnoliopsida</taxon>
        <taxon>Liliopsida</taxon>
        <taxon>Zingiberales</taxon>
        <taxon>Musaceae</taxon>
        <taxon>Musa</taxon>
    </lineage>
</organism>
<gene>
    <name evidence="1" type="ORF">MUK42_32721</name>
</gene>